<dbReference type="EMBL" id="CP147251">
    <property type="protein sequence ID" value="WYJ75536.1"/>
    <property type="molecule type" value="Genomic_DNA"/>
</dbReference>
<sequence length="105" mass="12559">MANWRDTVKLCSDEKIFWEDHYYRFRKLDDTHYELARLIAGPCGDFTYHPKITVMVQNELFVPISYFDNEETPVKQLTRKDDESFLDQTFVNLLDSFLQAKQAQE</sequence>
<organism evidence="1 2">
    <name type="scientific">Candidatus Enterococcus lowellii</name>
    <dbReference type="NCBI Taxonomy" id="2230877"/>
    <lineage>
        <taxon>Bacteria</taxon>
        <taxon>Bacillati</taxon>
        <taxon>Bacillota</taxon>
        <taxon>Bacilli</taxon>
        <taxon>Lactobacillales</taxon>
        <taxon>Enterococcaceae</taxon>
        <taxon>Enterococcus</taxon>
    </lineage>
</organism>
<evidence type="ECO:0000313" key="2">
    <source>
        <dbReference type="Proteomes" id="UP000664701"/>
    </source>
</evidence>
<name>A0ABZ2SK49_9ENTE</name>
<evidence type="ECO:0000313" key="1">
    <source>
        <dbReference type="EMBL" id="WYJ75536.1"/>
    </source>
</evidence>
<reference evidence="1 2" key="1">
    <citation type="submission" date="2024-03" db="EMBL/GenBank/DDBJ databases">
        <title>The Genome Sequence of Enterococcus sp. DIV2402.</title>
        <authorList>
            <consortium name="The Broad Institute Genomics Platform"/>
            <consortium name="The Broad Institute Microbial Omics Core"/>
            <consortium name="The Broad Institute Genomic Center for Infectious Diseases"/>
            <person name="Earl A."/>
            <person name="Manson A."/>
            <person name="Gilmore M."/>
            <person name="Schwartman J."/>
            <person name="Shea T."/>
            <person name="Abouelleil A."/>
            <person name="Cao P."/>
            <person name="Chapman S."/>
            <person name="Cusick C."/>
            <person name="Young S."/>
            <person name="Neafsey D."/>
            <person name="Nusbaum C."/>
            <person name="Birren B."/>
        </authorList>
    </citation>
    <scope>NUCLEOTIDE SEQUENCE [LARGE SCALE GENOMIC DNA]</scope>
    <source>
        <strain evidence="1 2">DIV2402</strain>
    </source>
</reference>
<dbReference type="RefSeq" id="WP_207871715.1">
    <property type="nucleotide sequence ID" value="NZ_CP147251.1"/>
</dbReference>
<gene>
    <name evidence="1" type="ORF">DOK78_000111</name>
</gene>
<dbReference type="Proteomes" id="UP000664701">
    <property type="component" value="Chromosome"/>
</dbReference>
<accession>A0ABZ2SK49</accession>
<protein>
    <submittedName>
        <fullName evidence="1">Uncharacterized protein</fullName>
    </submittedName>
</protein>
<proteinExistence type="predicted"/>
<keyword evidence="2" id="KW-1185">Reference proteome</keyword>